<reference evidence="2 3" key="1">
    <citation type="journal article" date="2013" name="Nature">
        <title>Anaerobic oxidation of methane coupled to nitrate reduction in a novel archaeal lineage.</title>
        <authorList>
            <person name="Haroon M.F."/>
            <person name="Hu S."/>
            <person name="Shi Y."/>
            <person name="Imelfort M."/>
            <person name="Keller J."/>
            <person name="Hugenholtz P."/>
            <person name="Yuan Z."/>
            <person name="Tyson G.W."/>
        </authorList>
    </citation>
    <scope>NUCLEOTIDE SEQUENCE [LARGE SCALE GENOMIC DNA]</scope>
    <source>
        <strain evidence="2 3">ANME-2d</strain>
    </source>
</reference>
<feature type="transmembrane region" description="Helical" evidence="1">
    <location>
        <begin position="12"/>
        <end position="40"/>
    </location>
</feature>
<keyword evidence="1" id="KW-1133">Transmembrane helix</keyword>
<dbReference type="PANTHER" id="PTHR35337">
    <property type="entry name" value="SLR1478 PROTEIN"/>
    <property type="match status" value="1"/>
</dbReference>
<evidence type="ECO:0000313" key="2">
    <source>
        <dbReference type="EMBL" id="KCZ73608.1"/>
    </source>
</evidence>
<dbReference type="PANTHER" id="PTHR35337:SF1">
    <property type="entry name" value="SLR1478 PROTEIN"/>
    <property type="match status" value="1"/>
</dbReference>
<organism evidence="2 3">
    <name type="scientific">Candidatus Methanoperedens nitratireducens</name>
    <dbReference type="NCBI Taxonomy" id="1392998"/>
    <lineage>
        <taxon>Archaea</taxon>
        <taxon>Methanobacteriati</taxon>
        <taxon>Methanobacteriota</taxon>
        <taxon>Stenosarchaea group</taxon>
        <taxon>Methanomicrobia</taxon>
        <taxon>Methanosarcinales</taxon>
        <taxon>ANME-2 cluster</taxon>
        <taxon>Candidatus Methanoperedentaceae</taxon>
        <taxon>Candidatus Methanoperedens</taxon>
    </lineage>
</organism>
<feature type="transmembrane region" description="Helical" evidence="1">
    <location>
        <begin position="113"/>
        <end position="139"/>
    </location>
</feature>
<proteinExistence type="predicted"/>
<dbReference type="AlphaFoldDB" id="A0A062VAR7"/>
<feature type="transmembrane region" description="Helical" evidence="1">
    <location>
        <begin position="76"/>
        <end position="107"/>
    </location>
</feature>
<evidence type="ECO:0000256" key="1">
    <source>
        <dbReference type="SAM" id="Phobius"/>
    </source>
</evidence>
<name>A0A062VAR7_9EURY</name>
<sequence length="217" mass="24547">MKHKDREYLYSLRKYILIVTGLFILSLIIGLMISVIYPGFSENYFEMFQQSVGWITTLNPLAIMLVIFLNNAIKSLVALVLGIGLGIIPFLFVAGNGIILGIVIGFISRQQGALFVIAALLPHGIIEIPMVLISAGIGLKLGYVMYLSLIGMQTDIRQGKPYIKTIITRLRTDIKPELKQGFWFYIRWIAPLLFLAAIIETFITPVIVWLLRLWEFL</sequence>
<evidence type="ECO:0000313" key="3">
    <source>
        <dbReference type="Proteomes" id="UP000027153"/>
    </source>
</evidence>
<dbReference type="RefSeq" id="WP_048089096.1">
    <property type="nucleotide sequence ID" value="NZ_JMIY01000001.1"/>
</dbReference>
<protein>
    <submittedName>
        <fullName evidence="2">Uncharacterized membrane protein</fullName>
    </submittedName>
</protein>
<dbReference type="Pfam" id="PF01944">
    <property type="entry name" value="SpoIIM"/>
    <property type="match status" value="1"/>
</dbReference>
<gene>
    <name evidence="2" type="ORF">ANME2D_00679</name>
</gene>
<feature type="transmembrane region" description="Helical" evidence="1">
    <location>
        <begin position="52"/>
        <end position="69"/>
    </location>
</feature>
<dbReference type="EMBL" id="JMIY01000001">
    <property type="protein sequence ID" value="KCZ73608.1"/>
    <property type="molecule type" value="Genomic_DNA"/>
</dbReference>
<keyword evidence="1" id="KW-0472">Membrane</keyword>
<feature type="transmembrane region" description="Helical" evidence="1">
    <location>
        <begin position="188"/>
        <end position="211"/>
    </location>
</feature>
<dbReference type="Proteomes" id="UP000027153">
    <property type="component" value="Unassembled WGS sequence"/>
</dbReference>
<keyword evidence="1" id="KW-0812">Transmembrane</keyword>
<accession>A0A062VAR7</accession>
<dbReference type="InterPro" id="IPR002798">
    <property type="entry name" value="SpoIIM-like"/>
</dbReference>
<comment type="caution">
    <text evidence="2">The sequence shown here is derived from an EMBL/GenBank/DDBJ whole genome shotgun (WGS) entry which is preliminary data.</text>
</comment>
<dbReference type="PATRIC" id="fig|1392998.3.peg.292"/>
<keyword evidence="3" id="KW-1185">Reference proteome</keyword>